<comment type="caution">
    <text evidence="2">The sequence shown here is derived from an EMBL/GenBank/DDBJ whole genome shotgun (WGS) entry which is preliminary data.</text>
</comment>
<gene>
    <name evidence="2" type="ORF">BKA23_1090</name>
</gene>
<evidence type="ECO:0000313" key="3">
    <source>
        <dbReference type="Proteomes" id="UP000318297"/>
    </source>
</evidence>
<dbReference type="RefSeq" id="WP_145226187.1">
    <property type="nucleotide sequence ID" value="NZ_VIVQ01000001.1"/>
</dbReference>
<dbReference type="InterPro" id="IPR007393">
    <property type="entry name" value="YlxR_dom"/>
</dbReference>
<proteinExistence type="predicted"/>
<dbReference type="OrthoDB" id="5244965at2"/>
<dbReference type="Pfam" id="PF04296">
    <property type="entry name" value="YlxR"/>
    <property type="match status" value="1"/>
</dbReference>
<evidence type="ECO:0000259" key="1">
    <source>
        <dbReference type="Pfam" id="PF04296"/>
    </source>
</evidence>
<dbReference type="AlphaFoldDB" id="A0A561E9N2"/>
<dbReference type="InterPro" id="IPR037465">
    <property type="entry name" value="YlxR"/>
</dbReference>
<dbReference type="InterPro" id="IPR035931">
    <property type="entry name" value="YlxR-like_sf"/>
</dbReference>
<dbReference type="PANTHER" id="PTHR34215">
    <property type="entry name" value="BLL0784 PROTEIN"/>
    <property type="match status" value="1"/>
</dbReference>
<dbReference type="Gene3D" id="3.30.1230.10">
    <property type="entry name" value="YlxR-like"/>
    <property type="match status" value="1"/>
</dbReference>
<dbReference type="PANTHER" id="PTHR34215:SF1">
    <property type="entry name" value="YLXR DOMAIN-CONTAINING PROTEIN"/>
    <property type="match status" value="1"/>
</dbReference>
<name>A0A561E9N2_9MICO</name>
<feature type="domain" description="YlxR" evidence="1">
    <location>
        <begin position="22"/>
        <end position="97"/>
    </location>
</feature>
<protein>
    <recommendedName>
        <fullName evidence="1">YlxR domain-containing protein</fullName>
    </recommendedName>
</protein>
<accession>A0A561E9N2</accession>
<organism evidence="2 3">
    <name type="scientific">Rudaeicoccus suwonensis</name>
    <dbReference type="NCBI Taxonomy" id="657409"/>
    <lineage>
        <taxon>Bacteria</taxon>
        <taxon>Bacillati</taxon>
        <taxon>Actinomycetota</taxon>
        <taxon>Actinomycetes</taxon>
        <taxon>Micrococcales</taxon>
        <taxon>Dermacoccaceae</taxon>
        <taxon>Rudaeicoccus</taxon>
    </lineage>
</organism>
<dbReference type="EMBL" id="VIVQ01000001">
    <property type="protein sequence ID" value="TWE12290.1"/>
    <property type="molecule type" value="Genomic_DNA"/>
</dbReference>
<reference evidence="2 3" key="1">
    <citation type="submission" date="2019-06" db="EMBL/GenBank/DDBJ databases">
        <title>Sequencing the genomes of 1000 actinobacteria strains.</title>
        <authorList>
            <person name="Klenk H.-P."/>
        </authorList>
    </citation>
    <scope>NUCLEOTIDE SEQUENCE [LARGE SCALE GENOMIC DNA]</scope>
    <source>
        <strain evidence="2 3">DSM 19560</strain>
    </source>
</reference>
<dbReference type="Proteomes" id="UP000318297">
    <property type="component" value="Unassembled WGS sequence"/>
</dbReference>
<evidence type="ECO:0000313" key="2">
    <source>
        <dbReference type="EMBL" id="TWE12290.1"/>
    </source>
</evidence>
<keyword evidence="3" id="KW-1185">Reference proteome</keyword>
<sequence length="112" mass="12377">MSGRLRARRTPTPVTVRTTGLRTCVGCRARDERSMLLRVVALPGNDSGSDPVGMAVLAPDERVRLPGRGAWLHPSLDCLDKAIQRRTFARALRLSTSVDATRVRAWITQQQV</sequence>
<dbReference type="SUPFAM" id="SSF64376">
    <property type="entry name" value="YlxR-like"/>
    <property type="match status" value="1"/>
</dbReference>